<organism evidence="1 2">
    <name type="scientific">Sinanodonta woodiana</name>
    <name type="common">Chinese pond mussel</name>
    <name type="synonym">Anodonta woodiana</name>
    <dbReference type="NCBI Taxonomy" id="1069815"/>
    <lineage>
        <taxon>Eukaryota</taxon>
        <taxon>Metazoa</taxon>
        <taxon>Spiralia</taxon>
        <taxon>Lophotrochozoa</taxon>
        <taxon>Mollusca</taxon>
        <taxon>Bivalvia</taxon>
        <taxon>Autobranchia</taxon>
        <taxon>Heteroconchia</taxon>
        <taxon>Palaeoheterodonta</taxon>
        <taxon>Unionida</taxon>
        <taxon>Unionoidea</taxon>
        <taxon>Unionidae</taxon>
        <taxon>Unioninae</taxon>
        <taxon>Sinanodonta</taxon>
    </lineage>
</organism>
<dbReference type="Proteomes" id="UP001634394">
    <property type="component" value="Unassembled WGS sequence"/>
</dbReference>
<sequence>MSTSTKADKCSMINSVLIINWFHIYPVQYKCRTLMFRDPIALDGTVQYDLNKIPMRRRRHIKRETVYNAGNLKLQDGLSSAHKFENN</sequence>
<comment type="caution">
    <text evidence="1">The sequence shown here is derived from an EMBL/GenBank/DDBJ whole genome shotgun (WGS) entry which is preliminary data.</text>
</comment>
<evidence type="ECO:0000313" key="2">
    <source>
        <dbReference type="Proteomes" id="UP001634394"/>
    </source>
</evidence>
<proteinExistence type="predicted"/>
<reference evidence="1 2" key="1">
    <citation type="submission" date="2024-11" db="EMBL/GenBank/DDBJ databases">
        <title>Chromosome-level genome assembly of the freshwater bivalve Anodonta woodiana.</title>
        <authorList>
            <person name="Chen X."/>
        </authorList>
    </citation>
    <scope>NUCLEOTIDE SEQUENCE [LARGE SCALE GENOMIC DNA]</scope>
    <source>
        <strain evidence="1">MN2024</strain>
        <tissue evidence="1">Gills</tissue>
    </source>
</reference>
<keyword evidence="2" id="KW-1185">Reference proteome</keyword>
<dbReference type="EMBL" id="JBJQND010000001">
    <property type="protein sequence ID" value="KAL3890486.1"/>
    <property type="molecule type" value="Genomic_DNA"/>
</dbReference>
<protein>
    <submittedName>
        <fullName evidence="1">Uncharacterized protein</fullName>
    </submittedName>
</protein>
<accession>A0ABD3XXV2</accession>
<dbReference type="AlphaFoldDB" id="A0ABD3XXV2"/>
<name>A0ABD3XXV2_SINWO</name>
<gene>
    <name evidence="1" type="ORF">ACJMK2_002768</name>
</gene>
<evidence type="ECO:0000313" key="1">
    <source>
        <dbReference type="EMBL" id="KAL3890486.1"/>
    </source>
</evidence>